<dbReference type="OrthoDB" id="435038at2759"/>
<sequence length="307" mass="32944">MAPQLAWIGLGNIGRGMCKNLVAKGSLDKPLILYNRTKKRSDDLSATLGTDKTKVVDTIQDAAKSSDIIFICLSDDAAVNSAVDAILEQDATGKVVVDASTVHPETTNSLEKKLTDKGALFVGMPVFGAPAMAEAGSLVCVLAGQKAAVDKIKPYTKGVMGRADINFSDQPAGKSTLLKVIGNTFILNMVEVLSEGHTLAEKTGLGTDNLHQFIETMFPGPYAAYSNRMLAGDYYQREEPLFHVDLARKDARHALDLAKQSGTSVPALELAESHLVKVKEHLGDRGDIPSVYGVVRQKSGLKFENKD</sequence>
<keyword evidence="8" id="KW-1185">Reference proteome</keyword>
<evidence type="ECO:0000256" key="1">
    <source>
        <dbReference type="ARBA" id="ARBA00007598"/>
    </source>
</evidence>
<dbReference type="Pfam" id="PF03446">
    <property type="entry name" value="NAD_binding_2"/>
    <property type="match status" value="1"/>
</dbReference>
<organism evidence="7 8">
    <name type="scientific">Lophiostoma macrostomum CBS 122681</name>
    <dbReference type="NCBI Taxonomy" id="1314788"/>
    <lineage>
        <taxon>Eukaryota</taxon>
        <taxon>Fungi</taxon>
        <taxon>Dikarya</taxon>
        <taxon>Ascomycota</taxon>
        <taxon>Pezizomycotina</taxon>
        <taxon>Dothideomycetes</taxon>
        <taxon>Pleosporomycetidae</taxon>
        <taxon>Pleosporales</taxon>
        <taxon>Lophiostomataceae</taxon>
        <taxon>Lophiostoma</taxon>
    </lineage>
</organism>
<dbReference type="InterPro" id="IPR015815">
    <property type="entry name" value="HIBADH-related"/>
</dbReference>
<dbReference type="InterPro" id="IPR036291">
    <property type="entry name" value="NAD(P)-bd_dom_sf"/>
</dbReference>
<dbReference type="Proteomes" id="UP000799324">
    <property type="component" value="Unassembled WGS sequence"/>
</dbReference>
<dbReference type="Pfam" id="PF14833">
    <property type="entry name" value="NAD_binding_11"/>
    <property type="match status" value="1"/>
</dbReference>
<dbReference type="GO" id="GO:0051287">
    <property type="term" value="F:NAD binding"/>
    <property type="evidence" value="ECO:0007669"/>
    <property type="project" value="InterPro"/>
</dbReference>
<evidence type="ECO:0000256" key="4">
    <source>
        <dbReference type="PIRSR" id="PIRSR000103-1"/>
    </source>
</evidence>
<evidence type="ECO:0000313" key="8">
    <source>
        <dbReference type="Proteomes" id="UP000799324"/>
    </source>
</evidence>
<evidence type="ECO:0000259" key="6">
    <source>
        <dbReference type="Pfam" id="PF14833"/>
    </source>
</evidence>
<dbReference type="GO" id="GO:0050661">
    <property type="term" value="F:NADP binding"/>
    <property type="evidence" value="ECO:0007669"/>
    <property type="project" value="InterPro"/>
</dbReference>
<evidence type="ECO:0000259" key="5">
    <source>
        <dbReference type="Pfam" id="PF03446"/>
    </source>
</evidence>
<feature type="domain" description="6-phosphogluconate dehydrogenase NADP-binding" evidence="5">
    <location>
        <begin position="5"/>
        <end position="155"/>
    </location>
</feature>
<dbReference type="SUPFAM" id="SSF48179">
    <property type="entry name" value="6-phosphogluconate dehydrogenase C-terminal domain-like"/>
    <property type="match status" value="1"/>
</dbReference>
<dbReference type="PIRSF" id="PIRSF000103">
    <property type="entry name" value="HIBADH"/>
    <property type="match status" value="1"/>
</dbReference>
<dbReference type="PANTHER" id="PTHR43580:SF3">
    <property type="entry name" value="6-PHOSPHOGLUCONATE DEHYDROGENASE FAMILY PROTEIN (AFU_ORTHOLOGUE AFUA_2G11600)"/>
    <property type="match status" value="1"/>
</dbReference>
<dbReference type="InterPro" id="IPR008927">
    <property type="entry name" value="6-PGluconate_DH-like_C_sf"/>
</dbReference>
<dbReference type="InterPro" id="IPR006115">
    <property type="entry name" value="6PGDH_NADP-bd"/>
</dbReference>
<dbReference type="InterPro" id="IPR051265">
    <property type="entry name" value="HIBADH-related_NP60_sf"/>
</dbReference>
<evidence type="ECO:0000313" key="7">
    <source>
        <dbReference type="EMBL" id="KAF2649375.1"/>
    </source>
</evidence>
<proteinExistence type="inferred from homology"/>
<evidence type="ECO:0000256" key="2">
    <source>
        <dbReference type="ARBA" id="ARBA00023002"/>
    </source>
</evidence>
<dbReference type="PANTHER" id="PTHR43580">
    <property type="entry name" value="OXIDOREDUCTASE GLYR1-RELATED"/>
    <property type="match status" value="1"/>
</dbReference>
<name>A0A6A6SNC2_9PLEO</name>
<keyword evidence="3" id="KW-0520">NAD</keyword>
<protein>
    <submittedName>
        <fullName evidence="7">6-phosphogluconate dehydrogenase-like protein NAD-binding protein</fullName>
    </submittedName>
</protein>
<evidence type="ECO:0000256" key="3">
    <source>
        <dbReference type="ARBA" id="ARBA00023027"/>
    </source>
</evidence>
<feature type="active site" evidence="4">
    <location>
        <position position="179"/>
    </location>
</feature>
<feature type="domain" description="3-hydroxyisobutyrate dehydrogenase-like NAD-binding" evidence="6">
    <location>
        <begin position="173"/>
        <end position="292"/>
    </location>
</feature>
<gene>
    <name evidence="7" type="ORF">K491DRAFT_783394</name>
</gene>
<dbReference type="InterPro" id="IPR013328">
    <property type="entry name" value="6PGD_dom2"/>
</dbReference>
<dbReference type="InterPro" id="IPR029154">
    <property type="entry name" value="HIBADH-like_NADP-bd"/>
</dbReference>
<keyword evidence="2" id="KW-0560">Oxidoreductase</keyword>
<dbReference type="GO" id="GO:0016491">
    <property type="term" value="F:oxidoreductase activity"/>
    <property type="evidence" value="ECO:0007669"/>
    <property type="project" value="UniProtKB-KW"/>
</dbReference>
<dbReference type="Gene3D" id="3.40.50.720">
    <property type="entry name" value="NAD(P)-binding Rossmann-like Domain"/>
    <property type="match status" value="1"/>
</dbReference>
<dbReference type="SUPFAM" id="SSF51735">
    <property type="entry name" value="NAD(P)-binding Rossmann-fold domains"/>
    <property type="match status" value="1"/>
</dbReference>
<comment type="similarity">
    <text evidence="1">Belongs to the HIBADH-related family. NP60 subfamily.</text>
</comment>
<dbReference type="EMBL" id="MU004495">
    <property type="protein sequence ID" value="KAF2649375.1"/>
    <property type="molecule type" value="Genomic_DNA"/>
</dbReference>
<dbReference type="AlphaFoldDB" id="A0A6A6SNC2"/>
<accession>A0A6A6SNC2</accession>
<dbReference type="Gene3D" id="1.10.1040.10">
    <property type="entry name" value="N-(1-d-carboxylethyl)-l-norvaline Dehydrogenase, domain 2"/>
    <property type="match status" value="1"/>
</dbReference>
<reference evidence="7" key="1">
    <citation type="journal article" date="2020" name="Stud. Mycol.">
        <title>101 Dothideomycetes genomes: a test case for predicting lifestyles and emergence of pathogens.</title>
        <authorList>
            <person name="Haridas S."/>
            <person name="Albert R."/>
            <person name="Binder M."/>
            <person name="Bloem J."/>
            <person name="Labutti K."/>
            <person name="Salamov A."/>
            <person name="Andreopoulos B."/>
            <person name="Baker S."/>
            <person name="Barry K."/>
            <person name="Bills G."/>
            <person name="Bluhm B."/>
            <person name="Cannon C."/>
            <person name="Castanera R."/>
            <person name="Culley D."/>
            <person name="Daum C."/>
            <person name="Ezra D."/>
            <person name="Gonzalez J."/>
            <person name="Henrissat B."/>
            <person name="Kuo A."/>
            <person name="Liang C."/>
            <person name="Lipzen A."/>
            <person name="Lutzoni F."/>
            <person name="Magnuson J."/>
            <person name="Mondo S."/>
            <person name="Nolan M."/>
            <person name="Ohm R."/>
            <person name="Pangilinan J."/>
            <person name="Park H.-J."/>
            <person name="Ramirez L."/>
            <person name="Alfaro M."/>
            <person name="Sun H."/>
            <person name="Tritt A."/>
            <person name="Yoshinaga Y."/>
            <person name="Zwiers L.-H."/>
            <person name="Turgeon B."/>
            <person name="Goodwin S."/>
            <person name="Spatafora J."/>
            <person name="Crous P."/>
            <person name="Grigoriev I."/>
        </authorList>
    </citation>
    <scope>NUCLEOTIDE SEQUENCE</scope>
    <source>
        <strain evidence="7">CBS 122681</strain>
    </source>
</reference>